<keyword evidence="2" id="KW-0460">Magnesium</keyword>
<dbReference type="GO" id="GO:0046872">
    <property type="term" value="F:metal ion binding"/>
    <property type="evidence" value="ECO:0007669"/>
    <property type="project" value="UniProtKB-KW"/>
</dbReference>
<reference evidence="4" key="1">
    <citation type="journal article" date="2014" name="Proc. Natl. Acad. Sci. U.S.A.">
        <title>Extensive sampling of basidiomycete genomes demonstrates inadequacy of the white-rot/brown-rot paradigm for wood decay fungi.</title>
        <authorList>
            <person name="Riley R."/>
            <person name="Salamov A.A."/>
            <person name="Brown D.W."/>
            <person name="Nagy L.G."/>
            <person name="Floudas D."/>
            <person name="Held B.W."/>
            <person name="Levasseur A."/>
            <person name="Lombard V."/>
            <person name="Morin E."/>
            <person name="Otillar R."/>
            <person name="Lindquist E.A."/>
            <person name="Sun H."/>
            <person name="LaButti K.M."/>
            <person name="Schmutz J."/>
            <person name="Jabbour D."/>
            <person name="Luo H."/>
            <person name="Baker S.E."/>
            <person name="Pisabarro A.G."/>
            <person name="Walton J.D."/>
            <person name="Blanchette R.A."/>
            <person name="Henrissat B."/>
            <person name="Martin F."/>
            <person name="Cullen D."/>
            <person name="Hibbett D.S."/>
            <person name="Grigoriev I.V."/>
        </authorList>
    </citation>
    <scope>NUCLEOTIDE SEQUENCE [LARGE SCALE GENOMIC DNA]</scope>
    <source>
        <strain evidence="4">MUCL 33604</strain>
    </source>
</reference>
<name>A0A067PIW7_9AGAM</name>
<dbReference type="Pfam" id="PF00245">
    <property type="entry name" value="Alk_phosphatase"/>
    <property type="match status" value="1"/>
</dbReference>
<keyword evidence="2" id="KW-0862">Zinc</keyword>
<dbReference type="PANTHER" id="PTHR11596:SF72">
    <property type="entry name" value="ALKALINE PHOSPHATASE"/>
    <property type="match status" value="1"/>
</dbReference>
<gene>
    <name evidence="3" type="ORF">JAAARDRAFT_197229</name>
</gene>
<evidence type="ECO:0000256" key="2">
    <source>
        <dbReference type="PIRSR" id="PIRSR601952-2"/>
    </source>
</evidence>
<dbReference type="Gene3D" id="3.40.720.10">
    <property type="entry name" value="Alkaline Phosphatase, subunit A"/>
    <property type="match status" value="1"/>
</dbReference>
<dbReference type="Proteomes" id="UP000027265">
    <property type="component" value="Unassembled WGS sequence"/>
</dbReference>
<evidence type="ECO:0000256" key="1">
    <source>
        <dbReference type="ARBA" id="ARBA00012647"/>
    </source>
</evidence>
<evidence type="ECO:0000313" key="4">
    <source>
        <dbReference type="Proteomes" id="UP000027265"/>
    </source>
</evidence>
<dbReference type="PANTHER" id="PTHR11596">
    <property type="entry name" value="ALKALINE PHOSPHATASE"/>
    <property type="match status" value="1"/>
</dbReference>
<dbReference type="InterPro" id="IPR001952">
    <property type="entry name" value="Alkaline_phosphatase"/>
</dbReference>
<proteinExistence type="predicted"/>
<evidence type="ECO:0000313" key="3">
    <source>
        <dbReference type="EMBL" id="KDQ53790.1"/>
    </source>
</evidence>
<protein>
    <recommendedName>
        <fullName evidence="1">alkaline phosphatase</fullName>
        <ecNumber evidence="1">3.1.3.1</ecNumber>
    </recommendedName>
</protein>
<dbReference type="SUPFAM" id="SSF53649">
    <property type="entry name" value="Alkaline phosphatase-like"/>
    <property type="match status" value="1"/>
</dbReference>
<dbReference type="InParanoid" id="A0A067PIW7"/>
<organism evidence="3 4">
    <name type="scientific">Jaapia argillacea MUCL 33604</name>
    <dbReference type="NCBI Taxonomy" id="933084"/>
    <lineage>
        <taxon>Eukaryota</taxon>
        <taxon>Fungi</taxon>
        <taxon>Dikarya</taxon>
        <taxon>Basidiomycota</taxon>
        <taxon>Agaricomycotina</taxon>
        <taxon>Agaricomycetes</taxon>
        <taxon>Agaricomycetidae</taxon>
        <taxon>Jaapiales</taxon>
        <taxon>Jaapiaceae</taxon>
        <taxon>Jaapia</taxon>
    </lineage>
</organism>
<accession>A0A067PIW7</accession>
<sequence length="217" mass="23835">MMLLINPGLKEMTLKAIDILTERNKEKGWFIMSEAASTNKQMHTLDYDRALVDELLELDDTIRASIEHLKACGSLDDTLIVVCDPSIPNASLLNQLTARNATRSVPTNQTSGLSQCTSSIASVMCGEGARFPARWDPRYTYMAGIGAHPDARENYSVHKDGPREPDVAGGSPTDFVVNYKDAVTGFIMNGTLRVNNDQGFIGRRTFQCSQCALVRSC</sequence>
<feature type="binding site" evidence="2">
    <location>
        <position position="43"/>
    </location>
    <ligand>
        <name>Zn(2+)</name>
        <dbReference type="ChEBI" id="CHEBI:29105"/>
        <label>2</label>
    </ligand>
</feature>
<dbReference type="AlphaFoldDB" id="A0A067PIW7"/>
<dbReference type="EC" id="3.1.3.1" evidence="1"/>
<dbReference type="HOGENOM" id="CLU_1272469_0_0_1"/>
<dbReference type="STRING" id="933084.A0A067PIW7"/>
<dbReference type="EMBL" id="KL197732">
    <property type="protein sequence ID" value="KDQ53790.1"/>
    <property type="molecule type" value="Genomic_DNA"/>
</dbReference>
<dbReference type="OrthoDB" id="5818554at2759"/>
<feature type="binding site" evidence="2">
    <location>
        <position position="34"/>
    </location>
    <ligand>
        <name>Mg(2+)</name>
        <dbReference type="ChEBI" id="CHEBI:18420"/>
    </ligand>
</feature>
<dbReference type="InterPro" id="IPR017850">
    <property type="entry name" value="Alkaline_phosphatase_core_sf"/>
</dbReference>
<comment type="cofactor">
    <cofactor evidence="2">
        <name>Zn(2+)</name>
        <dbReference type="ChEBI" id="CHEBI:29105"/>
    </cofactor>
    <text evidence="2">Binds 2 Zn(2+) ions.</text>
</comment>
<keyword evidence="4" id="KW-1185">Reference proteome</keyword>
<keyword evidence="2" id="KW-0479">Metal-binding</keyword>
<dbReference type="GO" id="GO:0004035">
    <property type="term" value="F:alkaline phosphatase activity"/>
    <property type="evidence" value="ECO:0007669"/>
    <property type="project" value="UniProtKB-EC"/>
</dbReference>
<comment type="cofactor">
    <cofactor evidence="2">
        <name>Mg(2+)</name>
        <dbReference type="ChEBI" id="CHEBI:18420"/>
    </cofactor>
    <text evidence="2">Binds 1 Mg(2+) ion.</text>
</comment>